<dbReference type="STRING" id="797277.SAMN05216198_1017"/>
<dbReference type="CDD" id="cd01029">
    <property type="entry name" value="TOPRIM_primases"/>
    <property type="match status" value="1"/>
</dbReference>
<dbReference type="OrthoDB" id="9763644at2"/>
<organism evidence="3 4">
    <name type="scientific">Halopseudomonas litoralis</name>
    <dbReference type="NCBI Taxonomy" id="797277"/>
    <lineage>
        <taxon>Bacteria</taxon>
        <taxon>Pseudomonadati</taxon>
        <taxon>Pseudomonadota</taxon>
        <taxon>Gammaproteobacteria</taxon>
        <taxon>Pseudomonadales</taxon>
        <taxon>Pseudomonadaceae</taxon>
        <taxon>Halopseudomonas</taxon>
    </lineage>
</organism>
<dbReference type="InterPro" id="IPR006171">
    <property type="entry name" value="TOPRIM_dom"/>
</dbReference>
<evidence type="ECO:0000259" key="1">
    <source>
        <dbReference type="Pfam" id="PF08707"/>
    </source>
</evidence>
<keyword evidence="3" id="KW-0547">Nucleotide-binding</keyword>
<name>A0A1H1NV90_9GAMM</name>
<proteinExistence type="predicted"/>
<keyword evidence="3" id="KW-0378">Hydrolase</keyword>
<dbReference type="InterPro" id="IPR034154">
    <property type="entry name" value="TOPRIM_DnaG/twinkle"/>
</dbReference>
<evidence type="ECO:0000313" key="3">
    <source>
        <dbReference type="EMBL" id="SDS02730.1"/>
    </source>
</evidence>
<dbReference type="Pfam" id="PF13362">
    <property type="entry name" value="Toprim_3"/>
    <property type="match status" value="1"/>
</dbReference>
<dbReference type="Pfam" id="PF08707">
    <property type="entry name" value="PriCT_2"/>
    <property type="match status" value="1"/>
</dbReference>
<keyword evidence="3" id="KW-0067">ATP-binding</keyword>
<dbReference type="GO" id="GO:0004386">
    <property type="term" value="F:helicase activity"/>
    <property type="evidence" value="ECO:0007669"/>
    <property type="project" value="UniProtKB-KW"/>
</dbReference>
<reference evidence="4" key="1">
    <citation type="submission" date="2016-10" db="EMBL/GenBank/DDBJ databases">
        <authorList>
            <person name="Varghese N."/>
            <person name="Submissions S."/>
        </authorList>
    </citation>
    <scope>NUCLEOTIDE SEQUENCE [LARGE SCALE GENOMIC DNA]</scope>
    <source>
        <strain evidence="4">2SM5</strain>
    </source>
</reference>
<dbReference type="EMBL" id="LT629748">
    <property type="protein sequence ID" value="SDS02730.1"/>
    <property type="molecule type" value="Genomic_DNA"/>
</dbReference>
<dbReference type="AlphaFoldDB" id="A0A1H1NV90"/>
<sequence>MTDMPDITLDDLRGLLAHISADDRDTWVQVAMGVKAEFGEGGFDEWDSWSQTGAGYKAAEALSVWKSCKGGKVGIGTVVHLAKQGGWKLRKQDLTAAERKQRKADQDARRKARQAEIEADEALSLAMQQKIQEATLRLLAEYTTARGKSEYLDRKGVAAFGVRFVSKPVVLSIDAKLMRCDLWADDDIRHFFSGLPNPRPDHHSFMFLKPGTFLIPLSDLSGAVWSFQSIAPNGKKLFPKFSRKQGCCYWVGKADPMPVIALAEGYATAASVYHATEWPTVMCVDVGNMVAVGRQLRQRYRDAVIMIAGDDDPTTKDNPGRTKAEALAAEIGAVAVFPKLPEQGSEAA</sequence>
<feature type="domain" description="Primase C-terminal 2" evidence="1">
    <location>
        <begin position="15"/>
        <end position="82"/>
    </location>
</feature>
<accession>A0A1H1NV90</accession>
<protein>
    <submittedName>
        <fullName evidence="3">Putative DNA primase/helicase</fullName>
    </submittedName>
</protein>
<dbReference type="GO" id="GO:0016817">
    <property type="term" value="F:hydrolase activity, acting on acid anhydrides"/>
    <property type="evidence" value="ECO:0007669"/>
    <property type="project" value="InterPro"/>
</dbReference>
<evidence type="ECO:0000313" key="4">
    <source>
        <dbReference type="Proteomes" id="UP000243426"/>
    </source>
</evidence>
<keyword evidence="3" id="KW-0347">Helicase</keyword>
<gene>
    <name evidence="3" type="ORF">SAMN05216198_1017</name>
</gene>
<dbReference type="RefSeq" id="WP_090272325.1">
    <property type="nucleotide sequence ID" value="NZ_LT629748.1"/>
</dbReference>
<evidence type="ECO:0000259" key="2">
    <source>
        <dbReference type="Pfam" id="PF13362"/>
    </source>
</evidence>
<feature type="domain" description="Toprim" evidence="2">
    <location>
        <begin position="260"/>
        <end position="338"/>
    </location>
</feature>
<dbReference type="Proteomes" id="UP000243426">
    <property type="component" value="Chromosome I"/>
</dbReference>
<dbReference type="InterPro" id="IPR014819">
    <property type="entry name" value="PriCT_2"/>
</dbReference>
<keyword evidence="4" id="KW-1185">Reference proteome</keyword>